<dbReference type="PRINTS" id="PR00039">
    <property type="entry name" value="HTHLYSR"/>
</dbReference>
<dbReference type="Proteomes" id="UP000031866">
    <property type="component" value="Chromosome"/>
</dbReference>
<organism evidence="6 7">
    <name type="scientific">Clostridium beijerinckii</name>
    <name type="common">Clostridium MP</name>
    <dbReference type="NCBI Taxonomy" id="1520"/>
    <lineage>
        <taxon>Bacteria</taxon>
        <taxon>Bacillati</taxon>
        <taxon>Bacillota</taxon>
        <taxon>Clostridia</taxon>
        <taxon>Eubacteriales</taxon>
        <taxon>Clostridiaceae</taxon>
        <taxon>Clostridium</taxon>
    </lineage>
</organism>
<evidence type="ECO:0000256" key="3">
    <source>
        <dbReference type="ARBA" id="ARBA00023125"/>
    </source>
</evidence>
<dbReference type="InterPro" id="IPR000847">
    <property type="entry name" value="LysR_HTH_N"/>
</dbReference>
<name>A0A0B5QEZ3_CLOBE</name>
<dbReference type="PANTHER" id="PTHR30419:SF24">
    <property type="entry name" value="HTH-TYPE TRANSCRIPTIONAL REGULATOR CZCR"/>
    <property type="match status" value="1"/>
</dbReference>
<accession>A0A0B5QEZ3</accession>
<gene>
    <name evidence="6" type="ORF">LF65_04325</name>
</gene>
<dbReference type="SUPFAM" id="SSF46785">
    <property type="entry name" value="Winged helix' DNA-binding domain"/>
    <property type="match status" value="1"/>
</dbReference>
<dbReference type="CDD" id="cd05466">
    <property type="entry name" value="PBP2_LTTR_substrate"/>
    <property type="match status" value="1"/>
</dbReference>
<dbReference type="InterPro" id="IPR005119">
    <property type="entry name" value="LysR_subst-bd"/>
</dbReference>
<dbReference type="STRING" id="1520.LF65_04325"/>
<proteinExistence type="inferred from homology"/>
<keyword evidence="2" id="KW-0805">Transcription regulation</keyword>
<dbReference type="InterPro" id="IPR036390">
    <property type="entry name" value="WH_DNA-bd_sf"/>
</dbReference>
<evidence type="ECO:0000256" key="1">
    <source>
        <dbReference type="ARBA" id="ARBA00009437"/>
    </source>
</evidence>
<reference evidence="7" key="1">
    <citation type="submission" date="2014-12" db="EMBL/GenBank/DDBJ databases">
        <title>Genome sequence of Clostridium beijerinckii strain 59B.</title>
        <authorList>
            <person name="Little G.T."/>
            <person name="Minton N.P."/>
        </authorList>
    </citation>
    <scope>NUCLEOTIDE SEQUENCE [LARGE SCALE GENOMIC DNA]</scope>
    <source>
        <strain evidence="7">59B</strain>
    </source>
</reference>
<evidence type="ECO:0000256" key="2">
    <source>
        <dbReference type="ARBA" id="ARBA00023015"/>
    </source>
</evidence>
<evidence type="ECO:0000256" key="4">
    <source>
        <dbReference type="ARBA" id="ARBA00023163"/>
    </source>
</evidence>
<dbReference type="GO" id="GO:0005829">
    <property type="term" value="C:cytosol"/>
    <property type="evidence" value="ECO:0007669"/>
    <property type="project" value="TreeGrafter"/>
</dbReference>
<dbReference type="Gene3D" id="1.10.10.10">
    <property type="entry name" value="Winged helix-like DNA-binding domain superfamily/Winged helix DNA-binding domain"/>
    <property type="match status" value="1"/>
</dbReference>
<sequence>MTLQQFEVFVQVSKTGSFTKAGQKLSLTQSAISHVISSFENELGFTLLYRNRSGISLTAEGKRIFEYALDILNKTELIKQEARSILGIESGILKVGCFPSASSKILPDIILNYQKRYPNIDLEIFEGTYTEIEKWISDGTIDLGFSAICPKGLEFVPLWKDDLIVVTNKENPLGLKETISIKEIELQPFIMPKSGCDLLIKDIFKENDIYPNIKFEIEDNNAILAMVNKGIGISIVPKMALNFNTFKLEIIKLTPEYSRTIGILIKSFNTASPAALSFIQIVKEFSYT</sequence>
<dbReference type="Gene3D" id="3.40.190.290">
    <property type="match status" value="1"/>
</dbReference>
<dbReference type="RefSeq" id="WP_041898850.1">
    <property type="nucleotide sequence ID" value="NZ_CP010086.2"/>
</dbReference>
<evidence type="ECO:0000313" key="6">
    <source>
        <dbReference type="EMBL" id="AJH00865.1"/>
    </source>
</evidence>
<keyword evidence="4" id="KW-0804">Transcription</keyword>
<dbReference type="AlphaFoldDB" id="A0A0B5QEZ3"/>
<dbReference type="InterPro" id="IPR036388">
    <property type="entry name" value="WH-like_DNA-bd_sf"/>
</dbReference>
<dbReference type="PROSITE" id="PS50931">
    <property type="entry name" value="HTH_LYSR"/>
    <property type="match status" value="1"/>
</dbReference>
<comment type="similarity">
    <text evidence="1">Belongs to the LysR transcriptional regulatory family.</text>
</comment>
<dbReference type="Pfam" id="PF00126">
    <property type="entry name" value="HTH_1"/>
    <property type="match status" value="1"/>
</dbReference>
<dbReference type="KEGG" id="cbei:LF65_04325"/>
<dbReference type="PANTHER" id="PTHR30419">
    <property type="entry name" value="HTH-TYPE TRANSCRIPTIONAL REGULATOR YBHD"/>
    <property type="match status" value="1"/>
</dbReference>
<dbReference type="FunFam" id="1.10.10.10:FF:000001">
    <property type="entry name" value="LysR family transcriptional regulator"/>
    <property type="match status" value="1"/>
</dbReference>
<dbReference type="GO" id="GO:0003700">
    <property type="term" value="F:DNA-binding transcription factor activity"/>
    <property type="evidence" value="ECO:0007669"/>
    <property type="project" value="InterPro"/>
</dbReference>
<keyword evidence="3" id="KW-0238">DNA-binding</keyword>
<dbReference type="GO" id="GO:0003677">
    <property type="term" value="F:DNA binding"/>
    <property type="evidence" value="ECO:0007669"/>
    <property type="project" value="UniProtKB-KW"/>
</dbReference>
<protein>
    <recommendedName>
        <fullName evidence="5">HTH lysR-type domain-containing protein</fullName>
    </recommendedName>
</protein>
<dbReference type="Pfam" id="PF03466">
    <property type="entry name" value="LysR_substrate"/>
    <property type="match status" value="1"/>
</dbReference>
<dbReference type="SUPFAM" id="SSF53850">
    <property type="entry name" value="Periplasmic binding protein-like II"/>
    <property type="match status" value="1"/>
</dbReference>
<dbReference type="EMBL" id="CP010086">
    <property type="protein sequence ID" value="AJH00865.1"/>
    <property type="molecule type" value="Genomic_DNA"/>
</dbReference>
<evidence type="ECO:0000313" key="7">
    <source>
        <dbReference type="Proteomes" id="UP000031866"/>
    </source>
</evidence>
<dbReference type="InterPro" id="IPR050950">
    <property type="entry name" value="HTH-type_LysR_regulators"/>
</dbReference>
<feature type="domain" description="HTH lysR-type" evidence="5">
    <location>
        <begin position="1"/>
        <end position="58"/>
    </location>
</feature>
<evidence type="ECO:0000259" key="5">
    <source>
        <dbReference type="PROSITE" id="PS50931"/>
    </source>
</evidence>